<dbReference type="AlphaFoldDB" id="A0AAV8ZMM6"/>
<organism evidence="1 2">
    <name type="scientific">Rhamnusium bicolor</name>
    <dbReference type="NCBI Taxonomy" id="1586634"/>
    <lineage>
        <taxon>Eukaryota</taxon>
        <taxon>Metazoa</taxon>
        <taxon>Ecdysozoa</taxon>
        <taxon>Arthropoda</taxon>
        <taxon>Hexapoda</taxon>
        <taxon>Insecta</taxon>
        <taxon>Pterygota</taxon>
        <taxon>Neoptera</taxon>
        <taxon>Endopterygota</taxon>
        <taxon>Coleoptera</taxon>
        <taxon>Polyphaga</taxon>
        <taxon>Cucujiformia</taxon>
        <taxon>Chrysomeloidea</taxon>
        <taxon>Cerambycidae</taxon>
        <taxon>Lepturinae</taxon>
        <taxon>Rhagiini</taxon>
        <taxon>Rhamnusium</taxon>
    </lineage>
</organism>
<dbReference type="PANTHER" id="PTHR33053">
    <property type="entry name" value="PROTEIN, PUTATIVE-RELATED"/>
    <property type="match status" value="1"/>
</dbReference>
<name>A0AAV8ZMM6_9CUCU</name>
<dbReference type="Proteomes" id="UP001162156">
    <property type="component" value="Unassembled WGS sequence"/>
</dbReference>
<gene>
    <name evidence="1" type="ORF">NQ314_003936</name>
</gene>
<dbReference type="PANTHER" id="PTHR33053:SF24">
    <property type="entry name" value="TRANSPOSASE DOMAIN-CONTAINING PROTEIN"/>
    <property type="match status" value="1"/>
</dbReference>
<proteinExistence type="predicted"/>
<protein>
    <recommendedName>
        <fullName evidence="3">Transposase domain-containing protein</fullName>
    </recommendedName>
</protein>
<keyword evidence="2" id="KW-1185">Reference proteome</keyword>
<comment type="caution">
    <text evidence="1">The sequence shown here is derived from an EMBL/GenBank/DDBJ whole genome shotgun (WGS) entry which is preliminary data.</text>
</comment>
<dbReference type="EMBL" id="JANEYF010001173">
    <property type="protein sequence ID" value="KAJ8965730.1"/>
    <property type="molecule type" value="Genomic_DNA"/>
</dbReference>
<sequence>MNSSDARTLLATPRKRILKDITPGQYCHFGVANCIEILFSYLTDQNLNSIQVYINIDGLPISKSSNSQFYPILCSLVENRNFVDMIGIYHGLEKPTFANEFLKDFVDEVILLTNNGITINGRTYSFKIKAFICDTPAKAFIMYAKGHTGYFSCSKCQIEGTFVDNRVCFPNIKNLVLRTDIDFRNKVQEEHYLGTSILELIPNLNMINDIA</sequence>
<evidence type="ECO:0008006" key="3">
    <source>
        <dbReference type="Google" id="ProtNLM"/>
    </source>
</evidence>
<evidence type="ECO:0000313" key="1">
    <source>
        <dbReference type="EMBL" id="KAJ8965730.1"/>
    </source>
</evidence>
<reference evidence="1" key="1">
    <citation type="journal article" date="2023" name="Insect Mol. Biol.">
        <title>Genome sequencing provides insights into the evolution of gene families encoding plant cell wall-degrading enzymes in longhorned beetles.</title>
        <authorList>
            <person name="Shin N.R."/>
            <person name="Okamura Y."/>
            <person name="Kirsch R."/>
            <person name="Pauchet Y."/>
        </authorList>
    </citation>
    <scope>NUCLEOTIDE SEQUENCE</scope>
    <source>
        <strain evidence="1">RBIC_L_NR</strain>
    </source>
</reference>
<evidence type="ECO:0000313" key="2">
    <source>
        <dbReference type="Proteomes" id="UP001162156"/>
    </source>
</evidence>
<accession>A0AAV8ZMM6</accession>